<keyword evidence="3" id="KW-1185">Reference proteome</keyword>
<comment type="caution">
    <text evidence="2">The sequence shown here is derived from an EMBL/GenBank/DDBJ whole genome shotgun (WGS) entry which is preliminary data.</text>
</comment>
<feature type="transmembrane region" description="Helical" evidence="1">
    <location>
        <begin position="12"/>
        <end position="32"/>
    </location>
</feature>
<evidence type="ECO:0008006" key="4">
    <source>
        <dbReference type="Google" id="ProtNLM"/>
    </source>
</evidence>
<dbReference type="EMBL" id="NRRY01000024">
    <property type="protein sequence ID" value="MBK1619642.1"/>
    <property type="molecule type" value="Genomic_DNA"/>
</dbReference>
<accession>A0A9X0WA37</accession>
<dbReference type="RefSeq" id="WP_200245346.1">
    <property type="nucleotide sequence ID" value="NZ_NRRY01000024.1"/>
</dbReference>
<keyword evidence="1" id="KW-1133">Transmembrane helix</keyword>
<dbReference type="AlphaFoldDB" id="A0A9X0WA37"/>
<sequence>MSDPFEGRPFPRGVLIGAALLITFVIAAAAMVRLTGVGGVEMPFAPVIEARELVFEELGGGVTMVALPGPSGADREAVLGLLESGADGFAMGVMRGMVRDRKARDLPLDAPYQLALLEDRRLVFRDPSVGTEIDLRAFGPTNMASFTPLLRVEPKPLADVVALTPATED</sequence>
<keyword evidence="1" id="KW-0472">Membrane</keyword>
<dbReference type="InterPro" id="IPR017495">
    <property type="entry name" value="PuhC"/>
</dbReference>
<evidence type="ECO:0000313" key="2">
    <source>
        <dbReference type="EMBL" id="MBK1619642.1"/>
    </source>
</evidence>
<gene>
    <name evidence="2" type="ORF">CKO42_14575</name>
</gene>
<name>A0A9X0WA37_9GAMM</name>
<organism evidence="2 3">
    <name type="scientific">Lamprobacter modestohalophilus</name>
    <dbReference type="NCBI Taxonomy" id="1064514"/>
    <lineage>
        <taxon>Bacteria</taxon>
        <taxon>Pseudomonadati</taxon>
        <taxon>Pseudomonadota</taxon>
        <taxon>Gammaproteobacteria</taxon>
        <taxon>Chromatiales</taxon>
        <taxon>Chromatiaceae</taxon>
        <taxon>Lamprobacter</taxon>
    </lineage>
</organism>
<evidence type="ECO:0000313" key="3">
    <source>
        <dbReference type="Proteomes" id="UP001138768"/>
    </source>
</evidence>
<keyword evidence="1" id="KW-0812">Transmembrane</keyword>
<reference evidence="2 3" key="1">
    <citation type="journal article" date="2020" name="Microorganisms">
        <title>Osmotic Adaptation and Compatible Solute Biosynthesis of Phototrophic Bacteria as Revealed from Genome Analyses.</title>
        <authorList>
            <person name="Imhoff J.F."/>
            <person name="Rahn T."/>
            <person name="Kunzel S."/>
            <person name="Keller A."/>
            <person name="Neulinger S.C."/>
        </authorList>
    </citation>
    <scope>NUCLEOTIDE SEQUENCE [LARGE SCALE GENOMIC DNA]</scope>
    <source>
        <strain evidence="2 3">DSM 25653</strain>
    </source>
</reference>
<evidence type="ECO:0000256" key="1">
    <source>
        <dbReference type="SAM" id="Phobius"/>
    </source>
</evidence>
<dbReference type="NCBIfam" id="TIGR03054">
    <property type="entry name" value="photo_alph_chp1"/>
    <property type="match status" value="1"/>
</dbReference>
<dbReference type="Proteomes" id="UP001138768">
    <property type="component" value="Unassembled WGS sequence"/>
</dbReference>
<protein>
    <recommendedName>
        <fullName evidence="4">Phosphonoacetaldehyde hydrolase</fullName>
    </recommendedName>
</protein>
<proteinExistence type="predicted"/>